<organism evidence="1 2">
    <name type="scientific">Spodoptera littoralis</name>
    <name type="common">Egyptian cotton leafworm</name>
    <dbReference type="NCBI Taxonomy" id="7109"/>
    <lineage>
        <taxon>Eukaryota</taxon>
        <taxon>Metazoa</taxon>
        <taxon>Ecdysozoa</taxon>
        <taxon>Arthropoda</taxon>
        <taxon>Hexapoda</taxon>
        <taxon>Insecta</taxon>
        <taxon>Pterygota</taxon>
        <taxon>Neoptera</taxon>
        <taxon>Endopterygota</taxon>
        <taxon>Lepidoptera</taxon>
        <taxon>Glossata</taxon>
        <taxon>Ditrysia</taxon>
        <taxon>Noctuoidea</taxon>
        <taxon>Noctuidae</taxon>
        <taxon>Amphipyrinae</taxon>
        <taxon>Spodoptera</taxon>
    </lineage>
</organism>
<protein>
    <submittedName>
        <fullName evidence="1">Uncharacterized protein</fullName>
    </submittedName>
</protein>
<name>A0A9P0MXX3_SPOLI</name>
<evidence type="ECO:0000313" key="1">
    <source>
        <dbReference type="EMBL" id="CAH1635297.1"/>
    </source>
</evidence>
<keyword evidence="2" id="KW-1185">Reference proteome</keyword>
<proteinExistence type="predicted"/>
<dbReference type="EMBL" id="LR824541">
    <property type="protein sequence ID" value="CAH1635297.1"/>
    <property type="molecule type" value="Genomic_DNA"/>
</dbReference>
<accession>A0A9P0MXX3</accession>
<sequence>MLISTGIGLLAEIAEVYFIIHLVISRLFYFVCQILAWNLVSIHSLITSLKEQREADIDLMLYVMPLLFNKQFIMVTLCLKAQSLSTKLEESRKLCIDIVSSCLNDCKSREYAKQIILLVEGRRSLSIYNIFTLGTRLPLHLLAVTASYTIVLLQFALL</sequence>
<dbReference type="AlphaFoldDB" id="A0A9P0MXX3"/>
<evidence type="ECO:0000313" key="2">
    <source>
        <dbReference type="Proteomes" id="UP001153321"/>
    </source>
</evidence>
<dbReference type="Proteomes" id="UP001153321">
    <property type="component" value="Chromosome 10"/>
</dbReference>
<gene>
    <name evidence="1" type="ORF">SPLIT_LOCUS659</name>
</gene>
<reference evidence="1" key="1">
    <citation type="submission" date="2022-02" db="EMBL/GenBank/DDBJ databases">
        <authorList>
            <person name="King R."/>
        </authorList>
    </citation>
    <scope>NUCLEOTIDE SEQUENCE</scope>
</reference>